<feature type="compositionally biased region" description="Gly residues" evidence="1">
    <location>
        <begin position="513"/>
        <end position="523"/>
    </location>
</feature>
<accession>A0A8H2PJ33</accession>
<reference evidence="2 4" key="2">
    <citation type="journal article" date="2019" name="BMC Evol. Biol.">
        <title>Comparative genomics of Mycobacterium mucogenicum and Mycobacterium neoaurum clade members emphasizing tRNA and non-coding RNA.</title>
        <authorList>
            <person name="Behra P.R.K."/>
            <person name="Pettersson B.M.F."/>
            <person name="Das S."/>
            <person name="Dasgupta S."/>
            <person name="Kirsebom L.A."/>
        </authorList>
    </citation>
    <scope>NUCLEOTIDE SEQUENCE [LARGE SCALE GENOMIC DNA]</scope>
    <source>
        <strain evidence="2 4">DSM 44124</strain>
    </source>
</reference>
<keyword evidence="4" id="KW-1185">Reference proteome</keyword>
<sequence>MPASIDLGRHAQVTHNPVERLDQTLPRMQKPDLAKMFAEWIEGLKQLTGVDLSVLADLLSGIQGGLNGLRQFVESLIGQALDMLHLPSPEQAWQQIMSTFLNPMSWLNNIPIGAITASTPNLLADFISAESLVGESTWVYDPGVEPPGAIGSVRTTLSGTLHELISERILLDVGRKVDASVKIKYTGVTAPNGSPIRLSWIGWNGDTEVAGGDFAVHQPSGPALDWTTLSGFITRQAGDAWDRISIRLTVTAGATAGTVWFGAPRATKPDKLPQNLVDGLTDALAAAGQTIRDAICNALGFSGSGHTDADVIHALTNIPKAAVEGFEDFVTDSGNKFKAFFNTWFGRSDGEGSASQVQQTVESIKDAVLNGYNVHTVTANETNWPVPSHTECIIITIGGGEQGQGGTNNASTIGRIGGRSGSYIAQPVDLTGVTALDTQIGTQGNKSYVRVANTTTPHTGTVVLASPDLGTVGSIAGPLGYTPTSSTPGRGGNGGGMGTGRDLPTAGESSALGAGGLPGGNNGVWGTPGQPGGSVSAGSATKCGGGGGGGGGAAVQSLNVGGNGGDGGYPGGGGGAGGNCNGTVNQVGAGGAGAIGVVFILTR</sequence>
<protein>
    <recommendedName>
        <fullName evidence="5">Minor tail protein</fullName>
    </recommendedName>
</protein>
<dbReference type="EMBL" id="CP062008">
    <property type="protein sequence ID" value="QPG68872.1"/>
    <property type="molecule type" value="Genomic_DNA"/>
</dbReference>
<proteinExistence type="predicted"/>
<evidence type="ECO:0000313" key="4">
    <source>
        <dbReference type="Proteomes" id="UP000309231"/>
    </source>
</evidence>
<dbReference type="KEGG" id="mmuc:C1S78_026225"/>
<dbReference type="RefSeq" id="WP_053855284.1">
    <property type="nucleotide sequence ID" value="NZ_ANBS01000024.1"/>
</dbReference>
<dbReference type="GeneID" id="79032933"/>
<evidence type="ECO:0000256" key="1">
    <source>
        <dbReference type="SAM" id="MobiDB-lite"/>
    </source>
</evidence>
<dbReference type="EMBL" id="POTL01000001">
    <property type="protein sequence ID" value="TLH55398.1"/>
    <property type="molecule type" value="Genomic_DNA"/>
</dbReference>
<dbReference type="AlphaFoldDB" id="A0A8H2PJ33"/>
<reference evidence="3" key="1">
    <citation type="submission" date="2018-01" db="EMBL/GenBank/DDBJ databases">
        <title>Comparative genomics of Mycobacterium mucogenicum and Mycobacterium neoaurum clade members emphasizing tRNA and non-coding RNA.</title>
        <authorList>
            <person name="Behra P.R.K."/>
            <person name="Pettersson B.M.F."/>
            <person name="Das S."/>
            <person name="Dasgupta S."/>
            <person name="Kirsebom L.A."/>
        </authorList>
    </citation>
    <scope>NUCLEOTIDE SEQUENCE</scope>
    <source>
        <strain evidence="3">DSM 44124</strain>
    </source>
</reference>
<evidence type="ECO:0000313" key="3">
    <source>
        <dbReference type="EMBL" id="TLH55398.1"/>
    </source>
</evidence>
<evidence type="ECO:0008006" key="5">
    <source>
        <dbReference type="Google" id="ProtNLM"/>
    </source>
</evidence>
<gene>
    <name evidence="2" type="ORF">C1S78_026225</name>
    <name evidence="3" type="ORF">C1S78_26185</name>
</gene>
<feature type="compositionally biased region" description="Gly residues" evidence="1">
    <location>
        <begin position="489"/>
        <end position="499"/>
    </location>
</feature>
<feature type="region of interest" description="Disordered" evidence="1">
    <location>
        <begin position="479"/>
        <end position="538"/>
    </location>
</feature>
<name>A0A8H2PJ33_MYCMU</name>
<evidence type="ECO:0000313" key="2">
    <source>
        <dbReference type="EMBL" id="QPG68872.1"/>
    </source>
</evidence>
<dbReference type="Proteomes" id="UP000309231">
    <property type="component" value="Chromosome"/>
</dbReference>
<organism evidence="3">
    <name type="scientific">Mycolicibacterium mucogenicum DSM 44124</name>
    <dbReference type="NCBI Taxonomy" id="1226753"/>
    <lineage>
        <taxon>Bacteria</taxon>
        <taxon>Bacillati</taxon>
        <taxon>Actinomycetota</taxon>
        <taxon>Actinomycetes</taxon>
        <taxon>Mycobacteriales</taxon>
        <taxon>Mycobacteriaceae</taxon>
        <taxon>Mycolicibacterium</taxon>
    </lineage>
</organism>
<reference evidence="2 4" key="3">
    <citation type="journal article" date="2019" name="Sci. Rep.">
        <title>Insight into the biology of Mycobacterium mucogenicum and Mycobacterium neoaurum clade members.</title>
        <authorList>
            <person name="Behra P.R.K."/>
            <person name="Pettersson B.M.F."/>
            <person name="Ramesh M."/>
            <person name="Dasgupta S."/>
            <person name="Kirsebom L.A."/>
        </authorList>
    </citation>
    <scope>NUCLEOTIDE SEQUENCE [LARGE SCALE GENOMIC DNA]</scope>
    <source>
        <strain evidence="2 4">DSM 44124</strain>
    </source>
</reference>